<evidence type="ECO:0000256" key="11">
    <source>
        <dbReference type="PIRSR" id="PIRSR001558-2"/>
    </source>
</evidence>
<feature type="binding site" evidence="10">
    <location>
        <position position="478"/>
    </location>
    <ligand>
        <name>substrate</name>
    </ligand>
</feature>
<dbReference type="InterPro" id="IPR016185">
    <property type="entry name" value="PreATP-grasp_dom_sf"/>
</dbReference>
<reference evidence="15" key="1">
    <citation type="submission" date="2017-04" db="EMBL/GenBank/DDBJ databases">
        <title>Population genomics of picophytoplankton unveils novel chromosome hypervariability.</title>
        <authorList>
            <consortium name="DOE Joint Genome Institute"/>
            <person name="Blanc-Mathieu R."/>
            <person name="Krasovec M."/>
            <person name="Hebrard M."/>
            <person name="Yau S."/>
            <person name="Desgranges E."/>
            <person name="Martin J."/>
            <person name="Schackwitz W."/>
            <person name="Kuo A."/>
            <person name="Salin G."/>
            <person name="Donnadieu C."/>
            <person name="Desdevises Y."/>
            <person name="Sanchez-Ferandin S."/>
            <person name="Moreau H."/>
            <person name="Rivals E."/>
            <person name="Grigoriev I.V."/>
            <person name="Grimsley N."/>
            <person name="Eyre-Walker A."/>
            <person name="Piganeau G."/>
        </authorList>
    </citation>
    <scope>NUCLEOTIDE SEQUENCE [LARGE SCALE GENOMIC DNA]</scope>
    <source>
        <strain evidence="15">RCC 1115</strain>
    </source>
</reference>
<dbReference type="Gene3D" id="1.10.1080.10">
    <property type="entry name" value="Glutathione Synthetase, Chain A, domain 3"/>
    <property type="match status" value="1"/>
</dbReference>
<gene>
    <name evidence="15" type="ORF">BE221DRAFT_189855</name>
</gene>
<feature type="binding site" evidence="10">
    <location>
        <position position="161"/>
    </location>
    <ligand>
        <name>substrate</name>
    </ligand>
</feature>
<dbReference type="NCBIfam" id="TIGR01986">
    <property type="entry name" value="glut_syn_euk"/>
    <property type="match status" value="1"/>
</dbReference>
<dbReference type="GO" id="GO:0004363">
    <property type="term" value="F:glutathione synthase activity"/>
    <property type="evidence" value="ECO:0007669"/>
    <property type="project" value="UniProtKB-UniRule"/>
</dbReference>
<feature type="binding site" evidence="11">
    <location>
        <position position="400"/>
    </location>
    <ligand>
        <name>Mg(2+)</name>
        <dbReference type="ChEBI" id="CHEBI:18420"/>
    </ligand>
</feature>
<feature type="binding site" evidence="10">
    <location>
        <position position="255"/>
    </location>
    <ligand>
        <name>substrate</name>
    </ligand>
</feature>
<dbReference type="AlphaFoldDB" id="A0A1Y5IN83"/>
<protein>
    <recommendedName>
        <fullName evidence="9">Glutathione synthetase</fullName>
        <shortName evidence="9">GSH-S</shortName>
        <ecNumber evidence="9">6.3.2.3</ecNumber>
    </recommendedName>
</protein>
<evidence type="ECO:0000259" key="14">
    <source>
        <dbReference type="Pfam" id="PF03199"/>
    </source>
</evidence>
<dbReference type="InterPro" id="IPR037013">
    <property type="entry name" value="GSH-S_sub-bd_sf"/>
</dbReference>
<comment type="cofactor">
    <cofactor evidence="9 11">
        <name>Mg(2+)</name>
        <dbReference type="ChEBI" id="CHEBI:18420"/>
    </cofactor>
    <text evidence="9 11">Binds 1 Mg(2+) ion per subunit.</text>
</comment>
<comment type="similarity">
    <text evidence="2 9">Belongs to the eukaryotic GSH synthase family.</text>
</comment>
<evidence type="ECO:0000256" key="3">
    <source>
        <dbReference type="ARBA" id="ARBA00022598"/>
    </source>
</evidence>
<proteinExistence type="inferred from homology"/>
<keyword evidence="3 9" id="KW-0436">Ligase</keyword>
<feature type="binding site" evidence="10">
    <location>
        <begin position="396"/>
        <end position="405"/>
    </location>
    <ligand>
        <name>ATP</name>
        <dbReference type="ChEBI" id="CHEBI:30616"/>
    </ligand>
</feature>
<dbReference type="Proteomes" id="UP000195557">
    <property type="component" value="Unassembled WGS sequence"/>
</dbReference>
<evidence type="ECO:0000256" key="10">
    <source>
        <dbReference type="PIRSR" id="PIRSR001558-1"/>
    </source>
</evidence>
<dbReference type="InterPro" id="IPR005615">
    <property type="entry name" value="Glutathione_synthase"/>
</dbReference>
<organism evidence="15">
    <name type="scientific">Ostreococcus tauri</name>
    <name type="common">Marine green alga</name>
    <dbReference type="NCBI Taxonomy" id="70448"/>
    <lineage>
        <taxon>Eukaryota</taxon>
        <taxon>Viridiplantae</taxon>
        <taxon>Chlorophyta</taxon>
        <taxon>Mamiellophyceae</taxon>
        <taxon>Mamiellales</taxon>
        <taxon>Bathycoccaceae</taxon>
        <taxon>Ostreococcus</taxon>
    </lineage>
</organism>
<feature type="domain" description="Glutathione synthase substrate-binding" evidence="14">
    <location>
        <begin position="241"/>
        <end position="338"/>
    </location>
</feature>
<dbReference type="InterPro" id="IPR004887">
    <property type="entry name" value="GSH_synth_subst-bd"/>
</dbReference>
<evidence type="ECO:0000256" key="12">
    <source>
        <dbReference type="PIRSR" id="PIRSR001558-3"/>
    </source>
</evidence>
<evidence type="ECO:0000256" key="4">
    <source>
        <dbReference type="ARBA" id="ARBA00022684"/>
    </source>
</evidence>
<keyword evidence="7 9" id="KW-0067">ATP-binding</keyword>
<dbReference type="Pfam" id="PF03917">
    <property type="entry name" value="GSH_synth_ATP"/>
    <property type="match status" value="1"/>
</dbReference>
<dbReference type="Gene3D" id="3.30.470.20">
    <property type="entry name" value="ATP-grasp fold, B domain"/>
    <property type="match status" value="1"/>
</dbReference>
<dbReference type="InterPro" id="IPR014049">
    <property type="entry name" value="Glutathione_synthase_N_euk"/>
</dbReference>
<dbReference type="PIRSF" id="PIRSF001558">
    <property type="entry name" value="GSHase"/>
    <property type="match status" value="1"/>
</dbReference>
<evidence type="ECO:0000313" key="15">
    <source>
        <dbReference type="EMBL" id="OUS48542.1"/>
    </source>
</evidence>
<dbReference type="Gene3D" id="3.30.1490.80">
    <property type="match status" value="1"/>
</dbReference>
<feature type="binding site" evidence="12">
    <location>
        <begin position="489"/>
        <end position="490"/>
    </location>
    <ligand>
        <name>substrate</name>
    </ligand>
</feature>
<keyword evidence="4 9" id="KW-0317">Glutathione biosynthesis</keyword>
<dbReference type="eggNOG" id="KOG0021">
    <property type="taxonomic scope" value="Eukaryota"/>
</dbReference>
<dbReference type="GO" id="GO:0005524">
    <property type="term" value="F:ATP binding"/>
    <property type="evidence" value="ECO:0007669"/>
    <property type="project" value="UniProtKB-UniRule"/>
</dbReference>
<dbReference type="Pfam" id="PF03199">
    <property type="entry name" value="GSH_synthase"/>
    <property type="match status" value="1"/>
</dbReference>
<feature type="binding site" evidence="10">
    <location>
        <begin position="427"/>
        <end position="430"/>
    </location>
    <ligand>
        <name>ATP</name>
        <dbReference type="ChEBI" id="CHEBI:30616"/>
    </ligand>
</feature>
<sequence length="502" mass="54390">MPTRTRARVGLGSRSVRARAGPRATEGRIARTVMGVSNERGLIVSWDDDVTVDERARATEAVAHAVAHGCVIGDRENVGGYAHAPVSCAPTVFPRRAYELARAVSPRFAELYDAVSRDDTFMRNALQGAIKNDAFTAALWRVYEESGGQAGRPRAEVGVLRSDYMLDAPSGLPLQVEVNTVSTSFMALATKVSAMHRHLARWSAKGGEAVDLSGVPENEALQCAGDILAAGWKAGGSKGKIMMVVQPHERNMFDQRHISQYIFEKYGVHTVRATLAEINAEGELRDGTLTFQGDDIGLVYFRAGYTPADYPTDGEWAARLMIEKSNALKSPSAAMHLAGSKKIQQKLAEPGVLETFMPEHAEEMRRVFAGLYSLDGEDAIKTVELALSNPAGFVLKPQREGGGNNLYSDELRARLEQGGDLSEYILMQRILPPAHQTLTVREGDVKKIETLSELGIYGSYLRVGDEVVINKHGGHLLRTKAASSDEGGVAAGYAVLDSPLLV</sequence>
<feature type="binding site" evidence="10">
    <location>
        <position position="486"/>
    </location>
    <ligand>
        <name>ATP</name>
        <dbReference type="ChEBI" id="CHEBI:30616"/>
    </ligand>
</feature>
<evidence type="ECO:0000256" key="8">
    <source>
        <dbReference type="ARBA" id="ARBA00022842"/>
    </source>
</evidence>
<dbReference type="PANTHER" id="PTHR11130">
    <property type="entry name" value="GLUTATHIONE SYNTHETASE"/>
    <property type="match status" value="1"/>
</dbReference>
<dbReference type="GO" id="GO:0043295">
    <property type="term" value="F:glutathione binding"/>
    <property type="evidence" value="ECO:0007669"/>
    <property type="project" value="UniProtKB-UniRule"/>
</dbReference>
<accession>A0A1Y5IN83</accession>
<dbReference type="SUPFAM" id="SSF52440">
    <property type="entry name" value="PreATP-grasp domain"/>
    <property type="match status" value="1"/>
</dbReference>
<dbReference type="PANTHER" id="PTHR11130:SF0">
    <property type="entry name" value="GLUTATHIONE SYNTHETASE"/>
    <property type="match status" value="1"/>
</dbReference>
<feature type="binding site" evidence="10">
    <location>
        <position position="341"/>
    </location>
    <ligand>
        <name>ATP</name>
        <dbReference type="ChEBI" id="CHEBI:30616"/>
    </ligand>
</feature>
<dbReference type="InterPro" id="IPR014042">
    <property type="entry name" value="Glutathione_synthase_a-hlx"/>
</dbReference>
<evidence type="ECO:0000256" key="9">
    <source>
        <dbReference type="PIRNR" id="PIRNR001558"/>
    </source>
</evidence>
<dbReference type="SUPFAM" id="SSF56059">
    <property type="entry name" value="Glutathione synthetase ATP-binding domain-like"/>
    <property type="match status" value="1"/>
</dbReference>
<dbReference type="EC" id="6.3.2.3" evidence="9"/>
<name>A0A1Y5IN83_OSTTA</name>
<keyword evidence="6 9" id="KW-0547">Nucleotide-binding</keyword>
<feature type="binding site" evidence="10">
    <location>
        <position position="407"/>
    </location>
    <ligand>
        <name>ATP</name>
        <dbReference type="ChEBI" id="CHEBI:30616"/>
    </ligand>
</feature>
<feature type="binding site" evidence="12">
    <location>
        <begin position="181"/>
        <end position="184"/>
    </location>
    <ligand>
        <name>substrate</name>
    </ligand>
</feature>
<dbReference type="EMBL" id="KZ155774">
    <property type="protein sequence ID" value="OUS48542.1"/>
    <property type="molecule type" value="Genomic_DNA"/>
</dbReference>
<comment type="catalytic activity">
    <reaction evidence="9">
        <text>gamma-L-glutamyl-L-cysteine + glycine + ATP = glutathione + ADP + phosphate + H(+)</text>
        <dbReference type="Rhea" id="RHEA:13557"/>
        <dbReference type="ChEBI" id="CHEBI:15378"/>
        <dbReference type="ChEBI" id="CHEBI:30616"/>
        <dbReference type="ChEBI" id="CHEBI:43474"/>
        <dbReference type="ChEBI" id="CHEBI:57305"/>
        <dbReference type="ChEBI" id="CHEBI:57925"/>
        <dbReference type="ChEBI" id="CHEBI:58173"/>
        <dbReference type="ChEBI" id="CHEBI:456216"/>
        <dbReference type="EC" id="6.3.2.3"/>
    </reaction>
</comment>
<feature type="binding site" evidence="10">
    <location>
        <position position="177"/>
    </location>
    <ligand>
        <name>ATP</name>
        <dbReference type="ChEBI" id="CHEBI:30616"/>
    </ligand>
</feature>
<feature type="binding site" evidence="11">
    <location>
        <position position="179"/>
    </location>
    <ligand>
        <name>Mg(2+)</name>
        <dbReference type="ChEBI" id="CHEBI:18420"/>
    </ligand>
</feature>
<feature type="binding site" evidence="12">
    <location>
        <begin position="302"/>
        <end position="305"/>
    </location>
    <ligand>
        <name>substrate</name>
    </ligand>
</feature>
<feature type="region of interest" description="Disordered" evidence="13">
    <location>
        <begin position="1"/>
        <end position="24"/>
    </location>
</feature>
<comment type="pathway">
    <text evidence="1 9">Sulfur metabolism; glutathione biosynthesis; glutathione from L-cysteine and L-glutamate: step 2/2.</text>
</comment>
<keyword evidence="5 9" id="KW-0479">Metal-binding</keyword>
<feature type="binding site" evidence="10">
    <location>
        <position position="480"/>
    </location>
    <ligand>
        <name>ATP</name>
        <dbReference type="ChEBI" id="CHEBI:30616"/>
    </ligand>
</feature>
<evidence type="ECO:0000256" key="13">
    <source>
        <dbReference type="SAM" id="MobiDB-lite"/>
    </source>
</evidence>
<evidence type="ECO:0000256" key="7">
    <source>
        <dbReference type="ARBA" id="ARBA00022840"/>
    </source>
</evidence>
<dbReference type="GO" id="GO:0000287">
    <property type="term" value="F:magnesium ion binding"/>
    <property type="evidence" value="ECO:0007669"/>
    <property type="project" value="UniProtKB-UniRule"/>
</dbReference>
<evidence type="ECO:0000256" key="1">
    <source>
        <dbReference type="ARBA" id="ARBA00004965"/>
    </source>
</evidence>
<feature type="binding site" evidence="10">
    <location>
        <position position="453"/>
    </location>
    <ligand>
        <name>ATP</name>
        <dbReference type="ChEBI" id="CHEBI:30616"/>
    </ligand>
</feature>
<evidence type="ECO:0000256" key="5">
    <source>
        <dbReference type="ARBA" id="ARBA00022723"/>
    </source>
</evidence>
<dbReference type="Gene3D" id="3.30.1490.50">
    <property type="match status" value="1"/>
</dbReference>
<evidence type="ECO:0000256" key="2">
    <source>
        <dbReference type="ARBA" id="ARBA00010385"/>
    </source>
</evidence>
<dbReference type="Gene3D" id="3.40.50.1760">
    <property type="entry name" value="Glutathione synthase, substrate-binding domain superfamily, eukaryotic"/>
    <property type="match status" value="1"/>
</dbReference>
<feature type="binding site" evidence="11">
    <location>
        <position position="177"/>
    </location>
    <ligand>
        <name>Mg(2+)</name>
        <dbReference type="ChEBI" id="CHEBI:18420"/>
    </ligand>
</feature>
<dbReference type="GO" id="GO:0005829">
    <property type="term" value="C:cytosol"/>
    <property type="evidence" value="ECO:0007669"/>
    <property type="project" value="TreeGrafter"/>
</dbReference>
<feature type="binding site" evidence="12">
    <location>
        <begin position="249"/>
        <end position="251"/>
    </location>
    <ligand>
        <name>substrate</name>
    </ligand>
</feature>
<dbReference type="InterPro" id="IPR014709">
    <property type="entry name" value="Glutathione_synthase_C_euk"/>
</dbReference>
<evidence type="ECO:0000256" key="6">
    <source>
        <dbReference type="ARBA" id="ARBA00022741"/>
    </source>
</evidence>
<dbReference type="UniPathway" id="UPA00142">
    <property type="reaction ID" value="UER00210"/>
</dbReference>
<keyword evidence="8 9" id="KW-0460">Magnesium</keyword>